<reference evidence="3 4" key="1">
    <citation type="submission" date="2013-05" db="EMBL/GenBank/DDBJ databases">
        <title>Drechslerella stenobrocha genome reveals carnivorous origination and mechanical trapping mechanism of predatory fungi.</title>
        <authorList>
            <person name="Liu X."/>
            <person name="Zhang W."/>
            <person name="Liu K."/>
        </authorList>
    </citation>
    <scope>NUCLEOTIDE SEQUENCE [LARGE SCALE GENOMIC DNA]</scope>
    <source>
        <strain evidence="3 4">248</strain>
    </source>
</reference>
<evidence type="ECO:0000259" key="2">
    <source>
        <dbReference type="Pfam" id="PF04909"/>
    </source>
</evidence>
<dbReference type="AlphaFoldDB" id="W7HWF0"/>
<proteinExistence type="inferred from homology"/>
<evidence type="ECO:0000313" key="4">
    <source>
        <dbReference type="Proteomes" id="UP000024837"/>
    </source>
</evidence>
<sequence>MPPISPLIDSHIHLFRPRDLPTLAWQTPQGPLHAAHDLSDYISAISPIPASFAGFIFVETDRKYTDPKDTSGADDLSAWEHVLEEYRYVLQLSKHADEGHRGLVRGIVPWAPLHLGRAAMQRYQKLLDSVDREVYGGEQHGLLVGYRYLLQDKPRGTVTAPEFIEGLEFVRDTGRVFDLGVDVNSGGLWQLDEAVQALKRVDGLKVVVNHLSKPPLGRVPEEGGMEKWEELMRETSGLKNVVVKLSGGFAELPEGVAKPVNGQLPEDEVVDIVFQYVLPIFKLFGPRRVVWASDWPVCGIRYGEIMGQQKGAWQDWLSISRKIVGKLLDEGGIDSELEDWEGIWGQNAVRAYSLPEVAVK</sequence>
<organism evidence="3 4">
    <name type="scientific">Drechslerella stenobrocha 248</name>
    <dbReference type="NCBI Taxonomy" id="1043628"/>
    <lineage>
        <taxon>Eukaryota</taxon>
        <taxon>Fungi</taxon>
        <taxon>Dikarya</taxon>
        <taxon>Ascomycota</taxon>
        <taxon>Pezizomycotina</taxon>
        <taxon>Orbiliomycetes</taxon>
        <taxon>Orbiliales</taxon>
        <taxon>Orbiliaceae</taxon>
        <taxon>Drechslerella</taxon>
    </lineage>
</organism>
<keyword evidence="4" id="KW-1185">Reference proteome</keyword>
<dbReference type="Proteomes" id="UP000024837">
    <property type="component" value="Unassembled WGS sequence"/>
</dbReference>
<evidence type="ECO:0000313" key="3">
    <source>
        <dbReference type="EMBL" id="EWC44243.1"/>
    </source>
</evidence>
<gene>
    <name evidence="3" type="ORF">DRE_01069</name>
</gene>
<dbReference type="PANTHER" id="PTHR43569">
    <property type="entry name" value="AMIDOHYDROLASE"/>
    <property type="match status" value="1"/>
</dbReference>
<dbReference type="PANTHER" id="PTHR43569:SF2">
    <property type="entry name" value="AMIDOHYDROLASE-RELATED DOMAIN-CONTAINING PROTEIN"/>
    <property type="match status" value="1"/>
</dbReference>
<dbReference type="EMBL" id="KI966443">
    <property type="protein sequence ID" value="EWC44243.1"/>
    <property type="molecule type" value="Genomic_DNA"/>
</dbReference>
<comment type="similarity">
    <text evidence="1">Belongs to the metallo-dependent hydrolases superfamily.</text>
</comment>
<dbReference type="SUPFAM" id="SSF51556">
    <property type="entry name" value="Metallo-dependent hydrolases"/>
    <property type="match status" value="1"/>
</dbReference>
<dbReference type="Gene3D" id="3.20.20.140">
    <property type="entry name" value="Metal-dependent hydrolases"/>
    <property type="match status" value="1"/>
</dbReference>
<accession>W7HWF0</accession>
<dbReference type="HOGENOM" id="CLU_044590_1_0_1"/>
<dbReference type="InterPro" id="IPR052350">
    <property type="entry name" value="Metallo-dep_Lactonases"/>
</dbReference>
<dbReference type="InterPro" id="IPR032466">
    <property type="entry name" value="Metal_Hydrolase"/>
</dbReference>
<dbReference type="InterPro" id="IPR006680">
    <property type="entry name" value="Amidohydro-rel"/>
</dbReference>
<evidence type="ECO:0000256" key="1">
    <source>
        <dbReference type="ARBA" id="ARBA00038310"/>
    </source>
</evidence>
<name>W7HWF0_9PEZI</name>
<dbReference type="GO" id="GO:0016787">
    <property type="term" value="F:hydrolase activity"/>
    <property type="evidence" value="ECO:0007669"/>
    <property type="project" value="InterPro"/>
</dbReference>
<protein>
    <recommendedName>
        <fullName evidence="2">Amidohydrolase-related domain-containing protein</fullName>
    </recommendedName>
</protein>
<dbReference type="OrthoDB" id="2135488at2759"/>
<feature type="domain" description="Amidohydrolase-related" evidence="2">
    <location>
        <begin position="8"/>
        <end position="299"/>
    </location>
</feature>
<dbReference type="Pfam" id="PF04909">
    <property type="entry name" value="Amidohydro_2"/>
    <property type="match status" value="1"/>
</dbReference>